<dbReference type="Gene3D" id="2.60.40.10">
    <property type="entry name" value="Immunoglobulins"/>
    <property type="match status" value="1"/>
</dbReference>
<dbReference type="InterPro" id="IPR006048">
    <property type="entry name" value="A-amylase/branching_C"/>
</dbReference>
<dbReference type="Pfam" id="PF00686">
    <property type="entry name" value="CBM_20"/>
    <property type="match status" value="1"/>
</dbReference>
<organism evidence="7 8">
    <name type="scientific">Thanatephorus cucumeris (strain AG1-IB / isolate 7/3/14)</name>
    <name type="common">Lettuce bottom rot fungus</name>
    <name type="synonym">Rhizoctonia solani</name>
    <dbReference type="NCBI Taxonomy" id="1108050"/>
    <lineage>
        <taxon>Eukaryota</taxon>
        <taxon>Fungi</taxon>
        <taxon>Dikarya</taxon>
        <taxon>Basidiomycota</taxon>
        <taxon>Agaricomycotina</taxon>
        <taxon>Agaricomycetes</taxon>
        <taxon>Cantharellales</taxon>
        <taxon>Ceratobasidiaceae</taxon>
        <taxon>Rhizoctonia</taxon>
        <taxon>Rhizoctonia solani AG-1</taxon>
    </lineage>
</organism>
<protein>
    <recommendedName>
        <fullName evidence="3">alpha-amylase</fullName>
        <ecNumber evidence="3">3.2.1.1</ecNumber>
    </recommendedName>
</protein>
<dbReference type="Proteomes" id="UP000059188">
    <property type="component" value="Unassembled WGS sequence"/>
</dbReference>
<dbReference type="Pfam" id="PF08982">
    <property type="entry name" value="AtaL"/>
    <property type="match status" value="1"/>
</dbReference>
<dbReference type="SUPFAM" id="SSF51011">
    <property type="entry name" value="Glycosyl hydrolase domain"/>
    <property type="match status" value="1"/>
</dbReference>
<dbReference type="InterPro" id="IPR013783">
    <property type="entry name" value="Ig-like_fold"/>
</dbReference>
<comment type="similarity">
    <text evidence="2">Belongs to the glycosyl hydrolase 13 family.</text>
</comment>
<dbReference type="PANTHER" id="PTHR43447">
    <property type="entry name" value="ALPHA-AMYLASE"/>
    <property type="match status" value="1"/>
</dbReference>
<evidence type="ECO:0000313" key="8">
    <source>
        <dbReference type="Proteomes" id="UP000059188"/>
    </source>
</evidence>
<dbReference type="EC" id="3.2.1.1" evidence="3"/>
<dbReference type="InterPro" id="IPR002044">
    <property type="entry name" value="CBM20"/>
</dbReference>
<dbReference type="InterPro" id="IPR017853">
    <property type="entry name" value="GH"/>
</dbReference>
<evidence type="ECO:0000313" key="7">
    <source>
        <dbReference type="EMBL" id="CEL52831.1"/>
    </source>
</evidence>
<sequence>MSVIFNYAYTTAFPKDSKITWAQAFEGLRYKAAAPMTFVPAIAAAEVLEQNSGYIKRDTTLKTGDKFLEDIHLYAPSLVIFGIGEPVLPSEYTGNGDVQEFRYTTTIRDAFQSGGISSLNGLESRGWISSSKANVFVSNHDTERTEGASLNYKSGSIYTLAQVFMLAYPYGTPTVLSSYTFSNRDEGPPSSGAGSCSSSGGANGWQCQHRWTAIAGMVKWHNGVTGSINNWVSGTNQQIAFGRGSSGFVVINNADSAWTRSFTTPLIANTYCDIISGKASSGKCTGLSYTISGGSFTATVPARSAIALFNGAIVGTVSSTVSFRVNANTTYGDNIFLVGSTAQLGAWTPNSSIALSSASYPIWSASVDMPAGTAFSYKYIRKTSGGAVAWESDPNRAAVAPSSGTLTLNDSWR</sequence>
<dbReference type="GO" id="GO:0004556">
    <property type="term" value="F:alpha-amylase activity"/>
    <property type="evidence" value="ECO:0007669"/>
    <property type="project" value="UniProtKB-EC"/>
</dbReference>
<name>A0A0B7F437_THACB</name>
<dbReference type="InterPro" id="IPR015075">
    <property type="entry name" value="AtaL"/>
</dbReference>
<evidence type="ECO:0000259" key="6">
    <source>
        <dbReference type="PROSITE" id="PS51166"/>
    </source>
</evidence>
<feature type="domain" description="CBM20" evidence="6">
    <location>
        <begin position="313"/>
        <end position="413"/>
    </location>
</feature>
<dbReference type="InterPro" id="IPR013780">
    <property type="entry name" value="Glyco_hydro_b"/>
</dbReference>
<dbReference type="FunFam" id="2.60.40.10:FF:000552">
    <property type="entry name" value="Related to glucoamylase"/>
    <property type="match status" value="1"/>
</dbReference>
<dbReference type="STRING" id="1108050.A0A0B7F437"/>
<dbReference type="InterPro" id="IPR031319">
    <property type="entry name" value="A-amylase_C"/>
</dbReference>
<reference evidence="7 8" key="1">
    <citation type="submission" date="2014-11" db="EMBL/GenBank/DDBJ databases">
        <authorList>
            <person name="Wibberg Daniel"/>
        </authorList>
    </citation>
    <scope>NUCLEOTIDE SEQUENCE [LARGE SCALE GENOMIC DNA]</scope>
    <source>
        <strain evidence="7">Rhizoctonia solani AG1-IB 7/3/14</strain>
    </source>
</reference>
<evidence type="ECO:0000256" key="2">
    <source>
        <dbReference type="ARBA" id="ARBA00008061"/>
    </source>
</evidence>
<keyword evidence="7" id="KW-0326">Glycosidase</keyword>
<gene>
    <name evidence="7" type="primary">amlB</name>
    <name evidence="7" type="ORF">RSOLAG1IB_11176</name>
</gene>
<evidence type="ECO:0000256" key="1">
    <source>
        <dbReference type="ARBA" id="ARBA00000548"/>
    </source>
</evidence>
<proteinExistence type="inferred from homology"/>
<dbReference type="Pfam" id="PF02806">
    <property type="entry name" value="Alpha-amylase_C"/>
    <property type="match status" value="1"/>
</dbReference>
<evidence type="ECO:0000256" key="5">
    <source>
        <dbReference type="ARBA" id="ARBA00023326"/>
    </source>
</evidence>
<dbReference type="GO" id="GO:0043169">
    <property type="term" value="F:cation binding"/>
    <property type="evidence" value="ECO:0007669"/>
    <property type="project" value="InterPro"/>
</dbReference>
<dbReference type="SMART" id="SM01065">
    <property type="entry name" value="CBM_2"/>
    <property type="match status" value="1"/>
</dbReference>
<accession>A0A0B7F437</accession>
<dbReference type="SUPFAM" id="SSF51445">
    <property type="entry name" value="(Trans)glycosidases"/>
    <property type="match status" value="1"/>
</dbReference>
<dbReference type="AlphaFoldDB" id="A0A0B7F437"/>
<dbReference type="SUPFAM" id="SSF49452">
    <property type="entry name" value="Starch-binding domain-like"/>
    <property type="match status" value="1"/>
</dbReference>
<dbReference type="CDD" id="cd05808">
    <property type="entry name" value="CBM20_alpha_amylase"/>
    <property type="match status" value="1"/>
</dbReference>
<evidence type="ECO:0000256" key="3">
    <source>
        <dbReference type="ARBA" id="ARBA00012595"/>
    </source>
</evidence>
<dbReference type="PROSITE" id="PS51166">
    <property type="entry name" value="CBM20"/>
    <property type="match status" value="1"/>
</dbReference>
<keyword evidence="8" id="KW-1185">Reference proteome</keyword>
<dbReference type="EMBL" id="LN679206">
    <property type="protein sequence ID" value="CEL52831.1"/>
    <property type="molecule type" value="Genomic_DNA"/>
</dbReference>
<dbReference type="InterPro" id="IPR013784">
    <property type="entry name" value="Carb-bd-like_fold"/>
</dbReference>
<comment type="catalytic activity">
    <reaction evidence="1">
        <text>Endohydrolysis of (1-&gt;4)-alpha-D-glucosidic linkages in polysaccharides containing three or more (1-&gt;4)-alpha-linked D-glucose units.</text>
        <dbReference type="EC" id="3.2.1.1"/>
    </reaction>
</comment>
<dbReference type="GO" id="GO:0000272">
    <property type="term" value="P:polysaccharide catabolic process"/>
    <property type="evidence" value="ECO:0007669"/>
    <property type="project" value="UniProtKB-KW"/>
</dbReference>
<keyword evidence="7" id="KW-0378">Hydrolase</keyword>
<keyword evidence="4" id="KW-0119">Carbohydrate metabolism</keyword>
<dbReference type="SMART" id="SM00632">
    <property type="entry name" value="Aamy_C"/>
    <property type="match status" value="1"/>
</dbReference>
<evidence type="ECO:0000256" key="4">
    <source>
        <dbReference type="ARBA" id="ARBA00023277"/>
    </source>
</evidence>
<dbReference type="Gene3D" id="3.20.20.80">
    <property type="entry name" value="Glycosidases"/>
    <property type="match status" value="1"/>
</dbReference>
<dbReference type="OrthoDB" id="550577at2759"/>
<keyword evidence="5" id="KW-0624">Polysaccharide degradation</keyword>
<dbReference type="GO" id="GO:2001070">
    <property type="term" value="F:starch binding"/>
    <property type="evidence" value="ECO:0007669"/>
    <property type="project" value="InterPro"/>
</dbReference>
<dbReference type="SUPFAM" id="SSF55961">
    <property type="entry name" value="Bet v1-like"/>
    <property type="match status" value="1"/>
</dbReference>
<dbReference type="Gene3D" id="2.60.40.1180">
    <property type="entry name" value="Golgi alpha-mannosidase II"/>
    <property type="match status" value="1"/>
</dbReference>